<dbReference type="Proteomes" id="UP000318878">
    <property type="component" value="Unassembled WGS sequence"/>
</dbReference>
<dbReference type="NCBIfam" id="TIGR02937">
    <property type="entry name" value="sigma70-ECF"/>
    <property type="match status" value="1"/>
</dbReference>
<dbReference type="Pfam" id="PF08281">
    <property type="entry name" value="Sigma70_r4_2"/>
    <property type="match status" value="1"/>
</dbReference>
<dbReference type="PANTHER" id="PTHR43133">
    <property type="entry name" value="RNA POLYMERASE ECF-TYPE SIGMA FACTO"/>
    <property type="match status" value="1"/>
</dbReference>
<evidence type="ECO:0000259" key="5">
    <source>
        <dbReference type="Pfam" id="PF04542"/>
    </source>
</evidence>
<dbReference type="InterPro" id="IPR007627">
    <property type="entry name" value="RNA_pol_sigma70_r2"/>
</dbReference>
<dbReference type="Pfam" id="PF04542">
    <property type="entry name" value="Sigma70_r2"/>
    <property type="match status" value="1"/>
</dbReference>
<dbReference type="Gene3D" id="1.10.1740.10">
    <property type="match status" value="1"/>
</dbReference>
<keyword evidence="2" id="KW-0805">Transcription regulation</keyword>
<evidence type="ECO:0000256" key="1">
    <source>
        <dbReference type="ARBA" id="ARBA00010641"/>
    </source>
</evidence>
<protein>
    <submittedName>
        <fullName evidence="7">ECF RNA polymerase sigma factor SigE</fullName>
    </submittedName>
</protein>
<evidence type="ECO:0000259" key="6">
    <source>
        <dbReference type="Pfam" id="PF08281"/>
    </source>
</evidence>
<dbReference type="InterPro" id="IPR013249">
    <property type="entry name" value="RNA_pol_sigma70_r4_t2"/>
</dbReference>
<dbReference type="InterPro" id="IPR013324">
    <property type="entry name" value="RNA_pol_sigma_r3/r4-like"/>
</dbReference>
<dbReference type="InterPro" id="IPR036388">
    <property type="entry name" value="WH-like_DNA-bd_sf"/>
</dbReference>
<comment type="similarity">
    <text evidence="1">Belongs to the sigma-70 factor family. ECF subfamily.</text>
</comment>
<evidence type="ECO:0000256" key="4">
    <source>
        <dbReference type="ARBA" id="ARBA00023163"/>
    </source>
</evidence>
<gene>
    <name evidence="7" type="primary">sigE_2</name>
    <name evidence="7" type="ORF">Enr8_36750</name>
</gene>
<dbReference type="InterPro" id="IPR013325">
    <property type="entry name" value="RNA_pol_sigma_r2"/>
</dbReference>
<comment type="caution">
    <text evidence="7">The sequence shown here is derived from an EMBL/GenBank/DDBJ whole genome shotgun (WGS) entry which is preliminary data.</text>
</comment>
<dbReference type="GO" id="GO:0003677">
    <property type="term" value="F:DNA binding"/>
    <property type="evidence" value="ECO:0007669"/>
    <property type="project" value="InterPro"/>
</dbReference>
<feature type="domain" description="RNA polymerase sigma factor 70 region 4 type 2" evidence="6">
    <location>
        <begin position="121"/>
        <end position="172"/>
    </location>
</feature>
<organism evidence="7 8">
    <name type="scientific">Blastopirellula retiformator</name>
    <dbReference type="NCBI Taxonomy" id="2527970"/>
    <lineage>
        <taxon>Bacteria</taxon>
        <taxon>Pseudomonadati</taxon>
        <taxon>Planctomycetota</taxon>
        <taxon>Planctomycetia</taxon>
        <taxon>Pirellulales</taxon>
        <taxon>Pirellulaceae</taxon>
        <taxon>Blastopirellula</taxon>
    </lineage>
</organism>
<dbReference type="InterPro" id="IPR039425">
    <property type="entry name" value="RNA_pol_sigma-70-like"/>
</dbReference>
<dbReference type="Gene3D" id="1.10.10.10">
    <property type="entry name" value="Winged helix-like DNA-binding domain superfamily/Winged helix DNA-binding domain"/>
    <property type="match status" value="1"/>
</dbReference>
<evidence type="ECO:0000313" key="7">
    <source>
        <dbReference type="EMBL" id="TWT31751.1"/>
    </source>
</evidence>
<dbReference type="InterPro" id="IPR014284">
    <property type="entry name" value="RNA_pol_sigma-70_dom"/>
</dbReference>
<evidence type="ECO:0000256" key="3">
    <source>
        <dbReference type="ARBA" id="ARBA00023082"/>
    </source>
</evidence>
<keyword evidence="4" id="KW-0804">Transcription</keyword>
<dbReference type="GO" id="GO:0016987">
    <property type="term" value="F:sigma factor activity"/>
    <property type="evidence" value="ECO:0007669"/>
    <property type="project" value="UniProtKB-KW"/>
</dbReference>
<dbReference type="AlphaFoldDB" id="A0A5C5V013"/>
<dbReference type="SUPFAM" id="SSF88659">
    <property type="entry name" value="Sigma3 and sigma4 domains of RNA polymerase sigma factors"/>
    <property type="match status" value="1"/>
</dbReference>
<dbReference type="PANTHER" id="PTHR43133:SF25">
    <property type="entry name" value="RNA POLYMERASE SIGMA FACTOR RFAY-RELATED"/>
    <property type="match status" value="1"/>
</dbReference>
<proteinExistence type="inferred from homology"/>
<accession>A0A5C5V013</accession>
<name>A0A5C5V013_9BACT</name>
<dbReference type="GO" id="GO:0006352">
    <property type="term" value="P:DNA-templated transcription initiation"/>
    <property type="evidence" value="ECO:0007669"/>
    <property type="project" value="InterPro"/>
</dbReference>
<feature type="domain" description="RNA polymerase sigma-70 region 2" evidence="5">
    <location>
        <begin position="27"/>
        <end position="93"/>
    </location>
</feature>
<evidence type="ECO:0000313" key="8">
    <source>
        <dbReference type="Proteomes" id="UP000318878"/>
    </source>
</evidence>
<keyword evidence="8" id="KW-1185">Reference proteome</keyword>
<sequence>MIKVSQRNIGRSEPSALPISSDQFERLIHEHSPALYRVAFRMLGDRHLAEDVLQEAFRSVWTGRAKLDPERSERAWLASILRRRIIDRWRKKSDVKSVGDSEMLDRASFDVDPFGDELSSEMQAALERLPTELKETLLLVVVGELTHREAAETLGVPIGTVLSRVNRARGRLREYLSARQPK</sequence>
<keyword evidence="3" id="KW-0731">Sigma factor</keyword>
<dbReference type="SUPFAM" id="SSF88946">
    <property type="entry name" value="Sigma2 domain of RNA polymerase sigma factors"/>
    <property type="match status" value="1"/>
</dbReference>
<dbReference type="CDD" id="cd06171">
    <property type="entry name" value="Sigma70_r4"/>
    <property type="match status" value="1"/>
</dbReference>
<dbReference type="EMBL" id="SJPF01000004">
    <property type="protein sequence ID" value="TWT31751.1"/>
    <property type="molecule type" value="Genomic_DNA"/>
</dbReference>
<reference evidence="7 8" key="1">
    <citation type="submission" date="2019-02" db="EMBL/GenBank/DDBJ databases">
        <title>Deep-cultivation of Planctomycetes and their phenomic and genomic characterization uncovers novel biology.</title>
        <authorList>
            <person name="Wiegand S."/>
            <person name="Jogler M."/>
            <person name="Boedeker C."/>
            <person name="Pinto D."/>
            <person name="Vollmers J."/>
            <person name="Rivas-Marin E."/>
            <person name="Kohn T."/>
            <person name="Peeters S.H."/>
            <person name="Heuer A."/>
            <person name="Rast P."/>
            <person name="Oberbeckmann S."/>
            <person name="Bunk B."/>
            <person name="Jeske O."/>
            <person name="Meyerdierks A."/>
            <person name="Storesund J.E."/>
            <person name="Kallscheuer N."/>
            <person name="Luecker S."/>
            <person name="Lage O.M."/>
            <person name="Pohl T."/>
            <person name="Merkel B.J."/>
            <person name="Hornburger P."/>
            <person name="Mueller R.-W."/>
            <person name="Bruemmer F."/>
            <person name="Labrenz M."/>
            <person name="Spormann A.M."/>
            <person name="Op Den Camp H."/>
            <person name="Overmann J."/>
            <person name="Amann R."/>
            <person name="Jetten M.S.M."/>
            <person name="Mascher T."/>
            <person name="Medema M.H."/>
            <person name="Devos D.P."/>
            <person name="Kaster A.-K."/>
            <person name="Ovreas L."/>
            <person name="Rohde M."/>
            <person name="Galperin M.Y."/>
            <person name="Jogler C."/>
        </authorList>
    </citation>
    <scope>NUCLEOTIDE SEQUENCE [LARGE SCALE GENOMIC DNA]</scope>
    <source>
        <strain evidence="7 8">Enr8</strain>
    </source>
</reference>
<evidence type="ECO:0000256" key="2">
    <source>
        <dbReference type="ARBA" id="ARBA00023015"/>
    </source>
</evidence>